<feature type="transmembrane region" description="Helical" evidence="1">
    <location>
        <begin position="20"/>
        <end position="43"/>
    </location>
</feature>
<dbReference type="OrthoDB" id="12547at10239"/>
<dbReference type="EMBL" id="KX008963">
    <property type="protein sequence ID" value="AOM63569.1"/>
    <property type="molecule type" value="Genomic_DNA"/>
</dbReference>
<reference evidence="3 4" key="1">
    <citation type="submission" date="2016-03" db="EMBL/GenBank/DDBJ databases">
        <title>Genome sequences of a Phycodnavirus, Heterosigma akashiwo virus strain 53.</title>
        <authorList>
            <person name="Ueki S."/>
            <person name="Ogura Y."/>
            <person name="Hayashi T."/>
        </authorList>
    </citation>
    <scope>NUCLEOTIDE SEQUENCE [LARGE SCALE GENOMIC DNA]</scope>
    <source>
        <strain evidence="3">HaV53</strain>
    </source>
</reference>
<keyword evidence="1" id="KW-0472">Membrane</keyword>
<dbReference type="RefSeq" id="YP_009507635.1">
    <property type="nucleotide sequence ID" value="NC_038553.1"/>
</dbReference>
<name>A0A1C9C5K3_HAV01</name>
<keyword evidence="1" id="KW-1133">Transmembrane helix</keyword>
<dbReference type="SUPFAM" id="SSF53474">
    <property type="entry name" value="alpha/beta-Hydrolases"/>
    <property type="match status" value="1"/>
</dbReference>
<keyword evidence="1" id="KW-0812">Transmembrane</keyword>
<dbReference type="GeneID" id="37618619"/>
<organismHost>
    <name type="scientific">Heterosigma akashiwo</name>
    <name type="common">Chromophytic alga</name>
    <name type="synonym">Heterosigma carterae</name>
    <dbReference type="NCBI Taxonomy" id="2829"/>
</organismHost>
<evidence type="ECO:0000313" key="3">
    <source>
        <dbReference type="EMBL" id="AOM63569.1"/>
    </source>
</evidence>
<dbReference type="Pfam" id="PF12146">
    <property type="entry name" value="Hydrolase_4"/>
    <property type="match status" value="1"/>
</dbReference>
<dbReference type="Gene3D" id="3.40.50.1820">
    <property type="entry name" value="alpha/beta hydrolase"/>
    <property type="match status" value="1"/>
</dbReference>
<proteinExistence type="predicted"/>
<dbReference type="Proteomes" id="UP000232488">
    <property type="component" value="Segment"/>
</dbReference>
<dbReference type="InterPro" id="IPR022742">
    <property type="entry name" value="Hydrolase_4"/>
</dbReference>
<dbReference type="InterPro" id="IPR029058">
    <property type="entry name" value="AB_hydrolase_fold"/>
</dbReference>
<sequence>MKNSQTIQKFNRKHTLKPILVLFIISLSLLFTCFIIQKTFVFANSKYYTPYTNGYGHSSPDEYKFDTYDDFMLDTIDGSGNQIHVWSIRHGQSIEHPTILFFHGNRGNVGSSLPMIAMMYFKLNVNVVIFDYRGYGLSSGSPSEDNVYNDTDTVWNYIKNNPALYDINNIFLYGRSLGGAIAFYLAEKMNSVIRGIIVENTIYNAKFMVQYTIPLVGHVIKHLMLSKFNNNIRIVNVTKPILIFTCCQDKVVNCINSYKLYEHVEHRKNTCLVRVSRKDAKHTNLWRSSFSDNYFEIFKRFILYYKK</sequence>
<dbReference type="PANTHER" id="PTHR12277:SF81">
    <property type="entry name" value="PROTEIN ABHD13"/>
    <property type="match status" value="1"/>
</dbReference>
<dbReference type="KEGG" id="vg:37618619"/>
<feature type="domain" description="Serine aminopeptidase S33" evidence="2">
    <location>
        <begin position="98"/>
        <end position="218"/>
    </location>
</feature>
<gene>
    <name evidence="3" type="primary">HaV53_ORF238</name>
</gene>
<protein>
    <recommendedName>
        <fullName evidence="2">Serine aminopeptidase S33 domain-containing protein</fullName>
    </recommendedName>
</protein>
<organism evidence="3 4">
    <name type="scientific">Heterosigma akashiwo virus 01</name>
    <name type="common">HaV01</name>
    <dbReference type="NCBI Taxonomy" id="97195"/>
    <lineage>
        <taxon>Viruses</taxon>
        <taxon>Varidnaviria</taxon>
        <taxon>Bamfordvirae</taxon>
        <taxon>Nucleocytoviricota</taxon>
        <taxon>Megaviricetes</taxon>
        <taxon>Algavirales</taxon>
        <taxon>Phycodnaviridae</taxon>
        <taxon>Raphidovirus</taxon>
        <taxon>Raphidovirus japonicum</taxon>
    </lineage>
</organism>
<evidence type="ECO:0000259" key="2">
    <source>
        <dbReference type="Pfam" id="PF12146"/>
    </source>
</evidence>
<evidence type="ECO:0000256" key="1">
    <source>
        <dbReference type="SAM" id="Phobius"/>
    </source>
</evidence>
<dbReference type="PANTHER" id="PTHR12277">
    <property type="entry name" value="ALPHA/BETA HYDROLASE DOMAIN-CONTAINING PROTEIN"/>
    <property type="match status" value="1"/>
</dbReference>
<evidence type="ECO:0000313" key="4">
    <source>
        <dbReference type="Proteomes" id="UP000232488"/>
    </source>
</evidence>
<keyword evidence="4" id="KW-1185">Reference proteome</keyword>
<accession>A0A1C9C5K3</accession>